<dbReference type="InterPro" id="IPR011004">
    <property type="entry name" value="Trimer_LpxA-like_sf"/>
</dbReference>
<dbReference type="AlphaFoldDB" id="A0A6P1TKN8"/>
<dbReference type="PANTHER" id="PTHR43300">
    <property type="entry name" value="ACETYLTRANSFERASE"/>
    <property type="match status" value="1"/>
</dbReference>
<dbReference type="EMBL" id="CP048000">
    <property type="protein sequence ID" value="QHQ60699.1"/>
    <property type="molecule type" value="Genomic_DNA"/>
</dbReference>
<dbReference type="KEGG" id="anr:Ana3638_07865"/>
<keyword evidence="4" id="KW-0808">Transferase</keyword>
<sequence length="225" mass="24686">MEAKKDIVIIGAGGFAKEVLWLLKENNKVFEEWNILGFVDKLYRSEDYSIHGYHIIGNNEWLLGRNEPIHAVCAIGSSELRKKIIRTLENNKNIIFPNIISRHATISDDIVIGKGCIICAGSILTVDIQMGNYVTINLDCTVGHDTYLKDFVTLYPSVNVSGDVFIDEGTEVGTGTQIIQGKSIGSSSIIGAGAVVIRDIPDFCTAVGNPAKVIKQREKTNNEAY</sequence>
<evidence type="ECO:0000313" key="5">
    <source>
        <dbReference type="Proteomes" id="UP000464314"/>
    </source>
</evidence>
<evidence type="ECO:0000256" key="1">
    <source>
        <dbReference type="PIRSR" id="PIRSR620019-1"/>
    </source>
</evidence>
<dbReference type="Pfam" id="PF17836">
    <property type="entry name" value="PglD_N"/>
    <property type="match status" value="1"/>
</dbReference>
<dbReference type="RefSeq" id="WP_161837533.1">
    <property type="nucleotide sequence ID" value="NZ_CP048000.1"/>
</dbReference>
<protein>
    <submittedName>
        <fullName evidence="4">Transferase</fullName>
    </submittedName>
</protein>
<feature type="site" description="Increases basicity of active site His" evidence="1">
    <location>
        <position position="145"/>
    </location>
</feature>
<dbReference type="Proteomes" id="UP000464314">
    <property type="component" value="Chromosome"/>
</dbReference>
<accession>A0A6P1TKN8</accession>
<reference evidence="4 5" key="1">
    <citation type="submission" date="2020-01" db="EMBL/GenBank/DDBJ databases">
        <title>Genome analysis of Anaerocolumna sp. CBA3638.</title>
        <authorList>
            <person name="Kim J."/>
            <person name="Roh S.W."/>
        </authorList>
    </citation>
    <scope>NUCLEOTIDE SEQUENCE [LARGE SCALE GENOMIC DNA]</scope>
    <source>
        <strain evidence="4 5">CBA3638</strain>
    </source>
</reference>
<name>A0A6P1TKN8_9FIRM</name>
<feature type="active site" description="Proton acceptor" evidence="1">
    <location>
        <position position="144"/>
    </location>
</feature>
<evidence type="ECO:0000259" key="3">
    <source>
        <dbReference type="Pfam" id="PF17836"/>
    </source>
</evidence>
<dbReference type="CDD" id="cd03360">
    <property type="entry name" value="LbH_AT_putative"/>
    <property type="match status" value="1"/>
</dbReference>
<evidence type="ECO:0000256" key="2">
    <source>
        <dbReference type="PIRSR" id="PIRSR620019-2"/>
    </source>
</evidence>
<dbReference type="SUPFAM" id="SSF51161">
    <property type="entry name" value="Trimeric LpxA-like enzymes"/>
    <property type="match status" value="1"/>
</dbReference>
<dbReference type="Gene3D" id="3.40.50.20">
    <property type="match status" value="1"/>
</dbReference>
<feature type="domain" description="PglD N-terminal" evidence="3">
    <location>
        <begin position="6"/>
        <end position="88"/>
    </location>
</feature>
<dbReference type="PANTHER" id="PTHR43300:SF7">
    <property type="entry name" value="UDP-N-ACETYLBACILLOSAMINE N-ACETYLTRANSFERASE"/>
    <property type="match status" value="1"/>
</dbReference>
<keyword evidence="5" id="KW-1185">Reference proteome</keyword>
<proteinExistence type="predicted"/>
<gene>
    <name evidence="4" type="ORF">Ana3638_07865</name>
</gene>
<feature type="binding site" evidence="2">
    <location>
        <position position="76"/>
    </location>
    <ligand>
        <name>substrate</name>
    </ligand>
</feature>
<dbReference type="InterPro" id="IPR050179">
    <property type="entry name" value="Trans_hexapeptide_repeat"/>
</dbReference>
<organism evidence="4 5">
    <name type="scientific">Anaerocolumna sedimenticola</name>
    <dbReference type="NCBI Taxonomy" id="2696063"/>
    <lineage>
        <taxon>Bacteria</taxon>
        <taxon>Bacillati</taxon>
        <taxon>Bacillota</taxon>
        <taxon>Clostridia</taxon>
        <taxon>Lachnospirales</taxon>
        <taxon>Lachnospiraceae</taxon>
        <taxon>Anaerocolumna</taxon>
    </lineage>
</organism>
<dbReference type="InterPro" id="IPR020019">
    <property type="entry name" value="AcTrfase_PglD-like"/>
</dbReference>
<evidence type="ECO:0000313" key="4">
    <source>
        <dbReference type="EMBL" id="QHQ60699.1"/>
    </source>
</evidence>
<dbReference type="NCBIfam" id="TIGR03570">
    <property type="entry name" value="NeuD_NnaD"/>
    <property type="match status" value="1"/>
</dbReference>
<dbReference type="Gene3D" id="2.160.10.10">
    <property type="entry name" value="Hexapeptide repeat proteins"/>
    <property type="match status" value="1"/>
</dbReference>
<dbReference type="GO" id="GO:0016740">
    <property type="term" value="F:transferase activity"/>
    <property type="evidence" value="ECO:0007669"/>
    <property type="project" value="UniProtKB-KW"/>
</dbReference>
<dbReference type="InterPro" id="IPR041561">
    <property type="entry name" value="PglD_N"/>
</dbReference>